<organism evidence="5 6">
    <name type="scientific">Robiginitalea marina</name>
    <dbReference type="NCBI Taxonomy" id="2954105"/>
    <lineage>
        <taxon>Bacteria</taxon>
        <taxon>Pseudomonadati</taxon>
        <taxon>Bacteroidota</taxon>
        <taxon>Flavobacteriia</taxon>
        <taxon>Flavobacteriales</taxon>
        <taxon>Flavobacteriaceae</taxon>
        <taxon>Robiginitalea</taxon>
    </lineage>
</organism>
<evidence type="ECO:0000259" key="3">
    <source>
        <dbReference type="Pfam" id="PF08541"/>
    </source>
</evidence>
<protein>
    <submittedName>
        <fullName evidence="5">Ketoacyl-ACP synthase III</fullName>
    </submittedName>
</protein>
<dbReference type="InterPro" id="IPR013747">
    <property type="entry name" value="ACP_syn_III_C"/>
</dbReference>
<evidence type="ECO:0000259" key="4">
    <source>
        <dbReference type="Pfam" id="PF08545"/>
    </source>
</evidence>
<dbReference type="InterPro" id="IPR013751">
    <property type="entry name" value="ACP_syn_III_N"/>
</dbReference>
<dbReference type="Proteomes" id="UP001206312">
    <property type="component" value="Unassembled WGS sequence"/>
</dbReference>
<dbReference type="RefSeq" id="WP_252739692.1">
    <property type="nucleotide sequence ID" value="NZ_JAMXIB010000001.1"/>
</dbReference>
<dbReference type="PANTHER" id="PTHR34069:SF2">
    <property type="entry name" value="BETA-KETOACYL-[ACYL-CARRIER-PROTEIN] SYNTHASE III"/>
    <property type="match status" value="1"/>
</dbReference>
<gene>
    <name evidence="5" type="ORF">NG653_00495</name>
</gene>
<evidence type="ECO:0000313" key="5">
    <source>
        <dbReference type="EMBL" id="MCO5723313.1"/>
    </source>
</evidence>
<dbReference type="PANTHER" id="PTHR34069">
    <property type="entry name" value="3-OXOACYL-[ACYL-CARRIER-PROTEIN] SYNTHASE 3"/>
    <property type="match status" value="1"/>
</dbReference>
<feature type="domain" description="Beta-ketoacyl-[acyl-carrier-protein] synthase III C-terminal" evidence="3">
    <location>
        <begin position="218"/>
        <end position="304"/>
    </location>
</feature>
<dbReference type="Gene3D" id="3.40.47.10">
    <property type="match status" value="1"/>
</dbReference>
<keyword evidence="2" id="KW-0012">Acyltransferase</keyword>
<dbReference type="InterPro" id="IPR016039">
    <property type="entry name" value="Thiolase-like"/>
</dbReference>
<proteinExistence type="predicted"/>
<reference evidence="5 6" key="1">
    <citation type="submission" date="2022-06" db="EMBL/GenBank/DDBJ databases">
        <authorList>
            <person name="Xuan X."/>
        </authorList>
    </citation>
    <scope>NUCLEOTIDE SEQUENCE [LARGE SCALE GENOMIC DNA]</scope>
    <source>
        <strain evidence="5 6">2V75</strain>
    </source>
</reference>
<keyword evidence="6" id="KW-1185">Reference proteome</keyword>
<dbReference type="Pfam" id="PF08545">
    <property type="entry name" value="ACP_syn_III"/>
    <property type="match status" value="1"/>
</dbReference>
<comment type="caution">
    <text evidence="5">The sequence shown here is derived from an EMBL/GenBank/DDBJ whole genome shotgun (WGS) entry which is preliminary data.</text>
</comment>
<keyword evidence="1" id="KW-0808">Transferase</keyword>
<evidence type="ECO:0000313" key="6">
    <source>
        <dbReference type="Proteomes" id="UP001206312"/>
    </source>
</evidence>
<dbReference type="EMBL" id="JAMXIB010000001">
    <property type="protein sequence ID" value="MCO5723313.1"/>
    <property type="molecule type" value="Genomic_DNA"/>
</dbReference>
<evidence type="ECO:0000256" key="1">
    <source>
        <dbReference type="ARBA" id="ARBA00022679"/>
    </source>
</evidence>
<dbReference type="SUPFAM" id="SSF53901">
    <property type="entry name" value="Thiolase-like"/>
    <property type="match status" value="1"/>
</dbReference>
<feature type="domain" description="Beta-ketoacyl-[acyl-carrier-protein] synthase III N-terminal" evidence="4">
    <location>
        <begin position="77"/>
        <end position="148"/>
    </location>
</feature>
<dbReference type="Pfam" id="PF08541">
    <property type="entry name" value="ACP_syn_III_C"/>
    <property type="match status" value="1"/>
</dbReference>
<name>A0ABT1AVT0_9FLAO</name>
<sequence>MKLKLVMGYDKRRVVKEGTAASDLCIYGLNYLFDNGYLRKDEIDALVMVNQVPDHFMPATTHIIQGKLDLPQEMFCIDIPQACAGYPIGLQQAFMLLEQENIKKVVVLNAELLSLKTSPADRGSRPLTGDAAAITIVENDPNGKTIYSTADFDGRRADALIIPAGAGRMPSSAETAKLTTDSNGNTRSLDHMVMKGDGVFNFVLNEVPEMIERVLGLAGRSKEEVDYFMFHQPNRFVLKKLADKLEIPYDKMPYNIVELFGNSCSPTLAVNLTYNLSEELTRGKHLICLAGFGAGLSWSSMLMEMGNLDFCETIDYK</sequence>
<accession>A0ABT1AVT0</accession>
<evidence type="ECO:0000256" key="2">
    <source>
        <dbReference type="ARBA" id="ARBA00023315"/>
    </source>
</evidence>